<dbReference type="Proteomes" id="UP001172101">
    <property type="component" value="Unassembled WGS sequence"/>
</dbReference>
<sequence>MTRHISKVRLHYSLFAFLVVAKTEPNLVKVPALIIVNESNISSLTTANNITYEITYSRIICHARTRSSCRRSHTFRLLSTLSSTSILSSSSAFRRRSLWSRNLIGLLRTITRRRVILARLGCFLRNVCVAKWKCTRWEMFATARAANRREAQLPLNTPPPQR</sequence>
<evidence type="ECO:0000313" key="2">
    <source>
        <dbReference type="EMBL" id="KAK0713042.1"/>
    </source>
</evidence>
<protein>
    <recommendedName>
        <fullName evidence="4">Secreted protein</fullName>
    </recommendedName>
</protein>
<evidence type="ECO:0008006" key="4">
    <source>
        <dbReference type="Google" id="ProtNLM"/>
    </source>
</evidence>
<keyword evidence="3" id="KW-1185">Reference proteome</keyword>
<dbReference type="AlphaFoldDB" id="A0AA40AC06"/>
<feature type="chain" id="PRO_5041364162" description="Secreted protein" evidence="1">
    <location>
        <begin position="26"/>
        <end position="162"/>
    </location>
</feature>
<dbReference type="GeneID" id="85325531"/>
<organism evidence="2 3">
    <name type="scientific">Lasiosphaeria miniovina</name>
    <dbReference type="NCBI Taxonomy" id="1954250"/>
    <lineage>
        <taxon>Eukaryota</taxon>
        <taxon>Fungi</taxon>
        <taxon>Dikarya</taxon>
        <taxon>Ascomycota</taxon>
        <taxon>Pezizomycotina</taxon>
        <taxon>Sordariomycetes</taxon>
        <taxon>Sordariomycetidae</taxon>
        <taxon>Sordariales</taxon>
        <taxon>Lasiosphaeriaceae</taxon>
        <taxon>Lasiosphaeria</taxon>
    </lineage>
</organism>
<accession>A0AA40AC06</accession>
<proteinExistence type="predicted"/>
<keyword evidence="1" id="KW-0732">Signal</keyword>
<dbReference type="RefSeq" id="XP_060294365.1">
    <property type="nucleotide sequence ID" value="XM_060442261.1"/>
</dbReference>
<name>A0AA40AC06_9PEZI</name>
<gene>
    <name evidence="2" type="ORF">B0T26DRAFT_716133</name>
</gene>
<reference evidence="2" key="1">
    <citation type="submission" date="2023-06" db="EMBL/GenBank/DDBJ databases">
        <title>Genome-scale phylogeny and comparative genomics of the fungal order Sordariales.</title>
        <authorList>
            <consortium name="Lawrence Berkeley National Laboratory"/>
            <person name="Hensen N."/>
            <person name="Bonometti L."/>
            <person name="Westerberg I."/>
            <person name="Brannstrom I.O."/>
            <person name="Guillou S."/>
            <person name="Cros-Aarteil S."/>
            <person name="Calhoun S."/>
            <person name="Haridas S."/>
            <person name="Kuo A."/>
            <person name="Mondo S."/>
            <person name="Pangilinan J."/>
            <person name="Riley R."/>
            <person name="LaButti K."/>
            <person name="Andreopoulos B."/>
            <person name="Lipzen A."/>
            <person name="Chen C."/>
            <person name="Yanf M."/>
            <person name="Daum C."/>
            <person name="Ng V."/>
            <person name="Clum A."/>
            <person name="Steindorff A."/>
            <person name="Ohm R."/>
            <person name="Martin F."/>
            <person name="Silar P."/>
            <person name="Natvig D."/>
            <person name="Lalanne C."/>
            <person name="Gautier V."/>
            <person name="Ament-velasquez S.L."/>
            <person name="Kruys A."/>
            <person name="Hutchinson M.I."/>
            <person name="Powell A.J."/>
            <person name="Barry K."/>
            <person name="Miller A.N."/>
            <person name="Grigoriev I.V."/>
            <person name="Debuchy R."/>
            <person name="Gladieux P."/>
            <person name="Thoren M.H."/>
            <person name="Johannesson H."/>
        </authorList>
    </citation>
    <scope>NUCLEOTIDE SEQUENCE</scope>
    <source>
        <strain evidence="2">SMH2392-1A</strain>
    </source>
</reference>
<evidence type="ECO:0000256" key="1">
    <source>
        <dbReference type="SAM" id="SignalP"/>
    </source>
</evidence>
<dbReference type="EMBL" id="JAUIRO010000005">
    <property type="protein sequence ID" value="KAK0713042.1"/>
    <property type="molecule type" value="Genomic_DNA"/>
</dbReference>
<comment type="caution">
    <text evidence="2">The sequence shown here is derived from an EMBL/GenBank/DDBJ whole genome shotgun (WGS) entry which is preliminary data.</text>
</comment>
<feature type="signal peptide" evidence="1">
    <location>
        <begin position="1"/>
        <end position="25"/>
    </location>
</feature>
<evidence type="ECO:0000313" key="3">
    <source>
        <dbReference type="Proteomes" id="UP001172101"/>
    </source>
</evidence>